<evidence type="ECO:0000313" key="9">
    <source>
        <dbReference type="Proteomes" id="UP000314294"/>
    </source>
</evidence>
<evidence type="ECO:0000256" key="6">
    <source>
        <dbReference type="PROSITE-ProRule" id="PRU00076"/>
    </source>
</evidence>
<keyword evidence="5" id="KW-0325">Glycoprotein</keyword>
<keyword evidence="8" id="KW-0808">Transferase</keyword>
<dbReference type="PROSITE" id="PS01186">
    <property type="entry name" value="EGF_2"/>
    <property type="match status" value="1"/>
</dbReference>
<keyword evidence="2" id="KW-0732">Signal</keyword>
<dbReference type="GO" id="GO:0008201">
    <property type="term" value="F:heparin binding"/>
    <property type="evidence" value="ECO:0007669"/>
    <property type="project" value="TreeGrafter"/>
</dbReference>
<evidence type="ECO:0000256" key="3">
    <source>
        <dbReference type="ARBA" id="ARBA00022737"/>
    </source>
</evidence>
<dbReference type="PROSITE" id="PS50026">
    <property type="entry name" value="EGF_3"/>
    <property type="match status" value="1"/>
</dbReference>
<evidence type="ECO:0000256" key="4">
    <source>
        <dbReference type="ARBA" id="ARBA00023157"/>
    </source>
</evidence>
<dbReference type="GO" id="GO:0005737">
    <property type="term" value="C:cytoplasm"/>
    <property type="evidence" value="ECO:0007669"/>
    <property type="project" value="TreeGrafter"/>
</dbReference>
<dbReference type="EMBL" id="SRLO01010655">
    <property type="protein sequence ID" value="TNN26248.1"/>
    <property type="molecule type" value="Genomic_DNA"/>
</dbReference>
<name>A0A4Z2EBV7_9TELE</name>
<dbReference type="GO" id="GO:0016301">
    <property type="term" value="F:kinase activity"/>
    <property type="evidence" value="ECO:0007669"/>
    <property type="project" value="UniProtKB-KW"/>
</dbReference>
<comment type="caution">
    <text evidence="6">Lacks conserved residue(s) required for the propagation of feature annotation.</text>
</comment>
<keyword evidence="8" id="KW-0418">Kinase</keyword>
<feature type="domain" description="EGF-like" evidence="7">
    <location>
        <begin position="94"/>
        <end position="135"/>
    </location>
</feature>
<evidence type="ECO:0000259" key="7">
    <source>
        <dbReference type="PROSITE" id="PS50026"/>
    </source>
</evidence>
<dbReference type="GO" id="GO:0005080">
    <property type="term" value="F:protein kinase C binding"/>
    <property type="evidence" value="ECO:0007669"/>
    <property type="project" value="TreeGrafter"/>
</dbReference>
<organism evidence="8 9">
    <name type="scientific">Liparis tanakae</name>
    <name type="common">Tanaka's snailfish</name>
    <dbReference type="NCBI Taxonomy" id="230148"/>
    <lineage>
        <taxon>Eukaryota</taxon>
        <taxon>Metazoa</taxon>
        <taxon>Chordata</taxon>
        <taxon>Craniata</taxon>
        <taxon>Vertebrata</taxon>
        <taxon>Euteleostomi</taxon>
        <taxon>Actinopterygii</taxon>
        <taxon>Neopterygii</taxon>
        <taxon>Teleostei</taxon>
        <taxon>Neoteleostei</taxon>
        <taxon>Acanthomorphata</taxon>
        <taxon>Eupercaria</taxon>
        <taxon>Perciformes</taxon>
        <taxon>Cottioidei</taxon>
        <taxon>Cottales</taxon>
        <taxon>Liparidae</taxon>
        <taxon>Liparis</taxon>
    </lineage>
</organism>
<dbReference type="InterPro" id="IPR001881">
    <property type="entry name" value="EGF-like_Ca-bd_dom"/>
</dbReference>
<accession>A0A4Z2EBV7</accession>
<dbReference type="Gene3D" id="2.10.25.10">
    <property type="entry name" value="Laminin"/>
    <property type="match status" value="1"/>
</dbReference>
<keyword evidence="3" id="KW-0677">Repeat</keyword>
<dbReference type="OrthoDB" id="155976at2759"/>
<sequence length="144" mass="16111">MDARQPHHASGCLSVAVPRFQQKQRALDFELLRPAAIRLERASRLLFLIAKSTLYEAEGRRAFEAALRLSAIVQHIVHTPRRERESDKALGVAYIDECATQMHYCQSNTVCVNLPGSHRCDCLPGFIRVDEYSCTGTSASTHSL</sequence>
<evidence type="ECO:0000313" key="8">
    <source>
        <dbReference type="EMBL" id="TNN26248.1"/>
    </source>
</evidence>
<dbReference type="GO" id="GO:0005615">
    <property type="term" value="C:extracellular space"/>
    <property type="evidence" value="ECO:0007669"/>
    <property type="project" value="TreeGrafter"/>
</dbReference>
<dbReference type="Pfam" id="PF07645">
    <property type="entry name" value="EGF_CA"/>
    <property type="match status" value="1"/>
</dbReference>
<dbReference type="InterPro" id="IPR049883">
    <property type="entry name" value="NOTCH1_EGF-like"/>
</dbReference>
<dbReference type="FunFam" id="2.10.25.10:FF:000038">
    <property type="entry name" value="Fibrillin 2"/>
    <property type="match status" value="1"/>
</dbReference>
<dbReference type="AlphaFoldDB" id="A0A4Z2EBV7"/>
<reference evidence="8 9" key="1">
    <citation type="submission" date="2019-03" db="EMBL/GenBank/DDBJ databases">
        <title>First draft genome of Liparis tanakae, snailfish: a comprehensive survey of snailfish specific genes.</title>
        <authorList>
            <person name="Kim W."/>
            <person name="Song I."/>
            <person name="Jeong J.-H."/>
            <person name="Kim D."/>
            <person name="Kim S."/>
            <person name="Ryu S."/>
            <person name="Song J.Y."/>
            <person name="Lee S.K."/>
        </authorList>
    </citation>
    <scope>NUCLEOTIDE SEQUENCE [LARGE SCALE GENOMIC DNA]</scope>
    <source>
        <tissue evidence="8">Muscle</tissue>
    </source>
</reference>
<dbReference type="PANTHER" id="PTHR24042">
    <property type="entry name" value="NEL HOMOLOG"/>
    <property type="match status" value="1"/>
</dbReference>
<proteinExistence type="predicted"/>
<evidence type="ECO:0000256" key="2">
    <source>
        <dbReference type="ARBA" id="ARBA00022729"/>
    </source>
</evidence>
<dbReference type="InterPro" id="IPR051586">
    <property type="entry name" value="PKC-binding_NELL"/>
</dbReference>
<evidence type="ECO:0000256" key="5">
    <source>
        <dbReference type="ARBA" id="ARBA00023180"/>
    </source>
</evidence>
<dbReference type="GO" id="GO:0005509">
    <property type="term" value="F:calcium ion binding"/>
    <property type="evidence" value="ECO:0007669"/>
    <property type="project" value="InterPro"/>
</dbReference>
<dbReference type="SMART" id="SM00179">
    <property type="entry name" value="EGF_CA"/>
    <property type="match status" value="1"/>
</dbReference>
<protein>
    <submittedName>
        <fullName evidence="8">Protein kinase C-binding protein NELL1</fullName>
    </submittedName>
</protein>
<gene>
    <name evidence="8" type="primary">Nell1_0</name>
    <name evidence="8" type="ORF">EYF80_063615</name>
</gene>
<dbReference type="PANTHER" id="PTHR24042:SF2">
    <property type="entry name" value="PROTEIN KINASE C-BINDING PROTEIN NELL1"/>
    <property type="match status" value="1"/>
</dbReference>
<keyword evidence="4" id="KW-1015">Disulfide bond</keyword>
<dbReference type="SMART" id="SM00181">
    <property type="entry name" value="EGF"/>
    <property type="match status" value="1"/>
</dbReference>
<keyword evidence="9" id="KW-1185">Reference proteome</keyword>
<evidence type="ECO:0000256" key="1">
    <source>
        <dbReference type="ARBA" id="ARBA00022536"/>
    </source>
</evidence>
<dbReference type="Proteomes" id="UP000314294">
    <property type="component" value="Unassembled WGS sequence"/>
</dbReference>
<dbReference type="GO" id="GO:0030855">
    <property type="term" value="P:epithelial cell differentiation"/>
    <property type="evidence" value="ECO:0007669"/>
    <property type="project" value="UniProtKB-ARBA"/>
</dbReference>
<dbReference type="SUPFAM" id="SSF57196">
    <property type="entry name" value="EGF/Laminin"/>
    <property type="match status" value="1"/>
</dbReference>
<dbReference type="CDD" id="cd00054">
    <property type="entry name" value="EGF_CA"/>
    <property type="match status" value="1"/>
</dbReference>
<keyword evidence="1 6" id="KW-0245">EGF-like domain</keyword>
<dbReference type="GO" id="GO:0045667">
    <property type="term" value="P:regulation of osteoblast differentiation"/>
    <property type="evidence" value="ECO:0007669"/>
    <property type="project" value="TreeGrafter"/>
</dbReference>
<dbReference type="GO" id="GO:0045778">
    <property type="term" value="P:positive regulation of ossification"/>
    <property type="evidence" value="ECO:0007669"/>
    <property type="project" value="TreeGrafter"/>
</dbReference>
<comment type="caution">
    <text evidence="8">The sequence shown here is derived from an EMBL/GenBank/DDBJ whole genome shotgun (WGS) entry which is preliminary data.</text>
</comment>
<dbReference type="InterPro" id="IPR000742">
    <property type="entry name" value="EGF"/>
</dbReference>